<evidence type="ECO:0000256" key="2">
    <source>
        <dbReference type="SAM" id="MobiDB-lite"/>
    </source>
</evidence>
<evidence type="ECO:0000259" key="3">
    <source>
        <dbReference type="PROSITE" id="PS00745"/>
    </source>
</evidence>
<dbReference type="NCBIfam" id="NF006718">
    <property type="entry name" value="PRK09256.1"/>
    <property type="match status" value="1"/>
</dbReference>
<evidence type="ECO:0000313" key="5">
    <source>
        <dbReference type="Proteomes" id="UP000093366"/>
    </source>
</evidence>
<dbReference type="InterPro" id="IPR045853">
    <property type="entry name" value="Pep_chain_release_fac_I_sf"/>
</dbReference>
<dbReference type="PANTHER" id="PTHR47814:SF1">
    <property type="entry name" value="PEPTIDYL-TRNA HYDROLASE ARFB"/>
    <property type="match status" value="1"/>
</dbReference>
<dbReference type="OrthoDB" id="9815709at2"/>
<dbReference type="PROSITE" id="PS00745">
    <property type="entry name" value="RF_PROK_I"/>
    <property type="match status" value="1"/>
</dbReference>
<dbReference type="GO" id="GO:0003747">
    <property type="term" value="F:translation release factor activity"/>
    <property type="evidence" value="ECO:0007669"/>
    <property type="project" value="InterPro"/>
</dbReference>
<proteinExistence type="inferred from homology"/>
<feature type="region of interest" description="Disordered" evidence="2">
    <location>
        <begin position="104"/>
        <end position="137"/>
    </location>
</feature>
<dbReference type="EMBL" id="MAUJ01000003">
    <property type="protein sequence ID" value="OCQ21345.1"/>
    <property type="molecule type" value="Genomic_DNA"/>
</dbReference>
<keyword evidence="4" id="KW-0378">Hydrolase</keyword>
<dbReference type="Pfam" id="PF00472">
    <property type="entry name" value="RF-1"/>
    <property type="match status" value="1"/>
</dbReference>
<accession>A0A1C0TR75</accession>
<dbReference type="SUPFAM" id="SSF75620">
    <property type="entry name" value="Release factor"/>
    <property type="match status" value="1"/>
</dbReference>
<evidence type="ECO:0000313" key="4">
    <source>
        <dbReference type="EMBL" id="OCQ21345.1"/>
    </source>
</evidence>
<dbReference type="Gene3D" id="3.30.160.20">
    <property type="match status" value="1"/>
</dbReference>
<evidence type="ECO:0000256" key="1">
    <source>
        <dbReference type="ARBA" id="ARBA00010835"/>
    </source>
</evidence>
<protein>
    <submittedName>
        <fullName evidence="4">Peptidyl-tRNA hydrolase</fullName>
    </submittedName>
</protein>
<dbReference type="GO" id="GO:0004045">
    <property type="term" value="F:peptidyl-tRNA hydrolase activity"/>
    <property type="evidence" value="ECO:0007669"/>
    <property type="project" value="TreeGrafter"/>
</dbReference>
<dbReference type="Proteomes" id="UP000093366">
    <property type="component" value="Unassembled WGS sequence"/>
</dbReference>
<dbReference type="RefSeq" id="WP_065790711.1">
    <property type="nucleotide sequence ID" value="NZ_MAUJ01000003.1"/>
</dbReference>
<feature type="domain" description="Prokaryotic-type class I peptide chain release factors" evidence="3">
    <location>
        <begin position="21"/>
        <end position="37"/>
    </location>
</feature>
<comment type="caution">
    <text evidence="4">The sequence shown here is derived from an EMBL/GenBank/DDBJ whole genome shotgun (WGS) entry which is preliminary data.</text>
</comment>
<reference evidence="5" key="1">
    <citation type="submission" date="2016-07" db="EMBL/GenBank/DDBJ databases">
        <authorList>
            <person name="Florea S."/>
            <person name="Webb J.S."/>
            <person name="Jaromczyk J."/>
            <person name="Schardl C.L."/>
        </authorList>
    </citation>
    <scope>NUCLEOTIDE SEQUENCE [LARGE SCALE GENOMIC DNA]</scope>
    <source>
        <strain evidence="5">IPB1</strain>
    </source>
</reference>
<comment type="similarity">
    <text evidence="1">Belongs to the prokaryotic/mitochondrial release factor family.</text>
</comment>
<dbReference type="GO" id="GO:0072344">
    <property type="term" value="P:rescue of stalled ribosome"/>
    <property type="evidence" value="ECO:0007669"/>
    <property type="project" value="TreeGrafter"/>
</dbReference>
<dbReference type="InterPro" id="IPR000352">
    <property type="entry name" value="Pep_chain_release_fac_I"/>
</dbReference>
<name>A0A1C0TR75_9GAMM</name>
<gene>
    <name evidence="4" type="ORF">A7985_12050</name>
</gene>
<organism evidence="4 5">
    <name type="scientific">Pseudoalteromonas luteoviolacea</name>
    <dbReference type="NCBI Taxonomy" id="43657"/>
    <lineage>
        <taxon>Bacteria</taxon>
        <taxon>Pseudomonadati</taxon>
        <taxon>Pseudomonadota</taxon>
        <taxon>Gammaproteobacteria</taxon>
        <taxon>Alteromonadales</taxon>
        <taxon>Pseudoalteromonadaceae</taxon>
        <taxon>Pseudoalteromonas</taxon>
    </lineage>
</organism>
<dbReference type="AlphaFoldDB" id="A0A1C0TR75"/>
<feature type="compositionally biased region" description="Basic residues" evidence="2">
    <location>
        <begin position="124"/>
        <end position="137"/>
    </location>
</feature>
<dbReference type="GO" id="GO:0043022">
    <property type="term" value="F:ribosome binding"/>
    <property type="evidence" value="ECO:0007669"/>
    <property type="project" value="TreeGrafter"/>
</dbReference>
<sequence length="137" mass="15718">MLRLSNNVELSSWEIELTAIRAQGAGGQNVNKVSSAIHLRFDINRSSLPVFYKERLLALSDSRVNKEGVIIIKAQSFRTQEQNKEDALARLKQLILDAIKVEKKRKQTKPTKGSQKRRLDSKNKRAQTKVMRRSVKF</sequence>
<dbReference type="PANTHER" id="PTHR47814">
    <property type="entry name" value="PEPTIDYL-TRNA HYDROLASE ARFB"/>
    <property type="match status" value="1"/>
</dbReference>